<evidence type="ECO:0000313" key="1">
    <source>
        <dbReference type="EnsemblPlants" id="LPERR08G20620.1"/>
    </source>
</evidence>
<name>A0A0D9XB01_9ORYZ</name>
<dbReference type="Gramene" id="LPERR08G20620.1">
    <property type="protein sequence ID" value="LPERR08G20620.1"/>
    <property type="gene ID" value="LPERR08G20620"/>
</dbReference>
<dbReference type="AlphaFoldDB" id="A0A0D9XB01"/>
<reference evidence="1" key="3">
    <citation type="submission" date="2015-04" db="UniProtKB">
        <authorList>
            <consortium name="EnsemblPlants"/>
        </authorList>
    </citation>
    <scope>IDENTIFICATION</scope>
</reference>
<proteinExistence type="predicted"/>
<organism evidence="1 2">
    <name type="scientific">Leersia perrieri</name>
    <dbReference type="NCBI Taxonomy" id="77586"/>
    <lineage>
        <taxon>Eukaryota</taxon>
        <taxon>Viridiplantae</taxon>
        <taxon>Streptophyta</taxon>
        <taxon>Embryophyta</taxon>
        <taxon>Tracheophyta</taxon>
        <taxon>Spermatophyta</taxon>
        <taxon>Magnoliopsida</taxon>
        <taxon>Liliopsida</taxon>
        <taxon>Poales</taxon>
        <taxon>Poaceae</taxon>
        <taxon>BOP clade</taxon>
        <taxon>Oryzoideae</taxon>
        <taxon>Oryzeae</taxon>
        <taxon>Oryzinae</taxon>
        <taxon>Leersia</taxon>
    </lineage>
</organism>
<dbReference type="EnsemblPlants" id="LPERR08G20620.1">
    <property type="protein sequence ID" value="LPERR08G20620.1"/>
    <property type="gene ID" value="LPERR08G20620"/>
</dbReference>
<sequence length="151" mass="16284">MGGREEGGWRSSAAASTSIIPIPIPTVSDSISPADDSSHSFTPPGEFILPALSLLPIANQSPSSLDWISQISSSIACFAFAPASAISINKVGEVVLCGRRIFFSFFEIHIPLYQVKWTGGPFACQAHKRIHYRISCVTHCMRVDKSGSKKC</sequence>
<dbReference type="Proteomes" id="UP000032180">
    <property type="component" value="Chromosome 8"/>
</dbReference>
<reference evidence="1 2" key="1">
    <citation type="submission" date="2012-08" db="EMBL/GenBank/DDBJ databases">
        <title>Oryza genome evolution.</title>
        <authorList>
            <person name="Wing R.A."/>
        </authorList>
    </citation>
    <scope>NUCLEOTIDE SEQUENCE</scope>
</reference>
<reference evidence="2" key="2">
    <citation type="submission" date="2013-12" db="EMBL/GenBank/DDBJ databases">
        <authorList>
            <person name="Yu Y."/>
            <person name="Lee S."/>
            <person name="de Baynast K."/>
            <person name="Wissotski M."/>
            <person name="Liu L."/>
            <person name="Talag J."/>
            <person name="Goicoechea J."/>
            <person name="Angelova A."/>
            <person name="Jetty R."/>
            <person name="Kudrna D."/>
            <person name="Golser W."/>
            <person name="Rivera L."/>
            <person name="Zhang J."/>
            <person name="Wing R."/>
        </authorList>
    </citation>
    <scope>NUCLEOTIDE SEQUENCE</scope>
</reference>
<dbReference type="HOGENOM" id="CLU_1734130_0_0_1"/>
<keyword evidence="2" id="KW-1185">Reference proteome</keyword>
<accession>A0A0D9XB01</accession>
<protein>
    <submittedName>
        <fullName evidence="1">Uncharacterized protein</fullName>
    </submittedName>
</protein>
<evidence type="ECO:0000313" key="2">
    <source>
        <dbReference type="Proteomes" id="UP000032180"/>
    </source>
</evidence>